<proteinExistence type="predicted"/>
<evidence type="ECO:0000313" key="2">
    <source>
        <dbReference type="EMBL" id="KAK7438243.1"/>
    </source>
</evidence>
<reference evidence="2 3" key="1">
    <citation type="submission" date="2024-01" db="EMBL/GenBank/DDBJ databases">
        <title>A draft genome for the cacao thread blight pathogen Marasmiellus scandens.</title>
        <authorList>
            <person name="Baruah I.K."/>
            <person name="Leung J."/>
            <person name="Bukari Y."/>
            <person name="Amoako-Attah I."/>
            <person name="Meinhardt L.W."/>
            <person name="Bailey B.A."/>
            <person name="Cohen S.P."/>
        </authorList>
    </citation>
    <scope>NUCLEOTIDE SEQUENCE [LARGE SCALE GENOMIC DNA]</scope>
    <source>
        <strain evidence="2 3">GH-19</strain>
    </source>
</reference>
<organism evidence="2 3">
    <name type="scientific">Marasmiellus scandens</name>
    <dbReference type="NCBI Taxonomy" id="2682957"/>
    <lineage>
        <taxon>Eukaryota</taxon>
        <taxon>Fungi</taxon>
        <taxon>Dikarya</taxon>
        <taxon>Basidiomycota</taxon>
        <taxon>Agaricomycotina</taxon>
        <taxon>Agaricomycetes</taxon>
        <taxon>Agaricomycetidae</taxon>
        <taxon>Agaricales</taxon>
        <taxon>Marasmiineae</taxon>
        <taxon>Omphalotaceae</taxon>
        <taxon>Marasmiellus</taxon>
    </lineage>
</organism>
<protein>
    <submittedName>
        <fullName evidence="2">Uncharacterized protein</fullName>
    </submittedName>
</protein>
<keyword evidence="3" id="KW-1185">Reference proteome</keyword>
<feature type="compositionally biased region" description="Low complexity" evidence="1">
    <location>
        <begin position="51"/>
        <end position="64"/>
    </location>
</feature>
<evidence type="ECO:0000256" key="1">
    <source>
        <dbReference type="SAM" id="MobiDB-lite"/>
    </source>
</evidence>
<dbReference type="EMBL" id="JBANRG010000080">
    <property type="protein sequence ID" value="KAK7438243.1"/>
    <property type="molecule type" value="Genomic_DNA"/>
</dbReference>
<evidence type="ECO:0000313" key="3">
    <source>
        <dbReference type="Proteomes" id="UP001498398"/>
    </source>
</evidence>
<name>A0ABR1IQ45_9AGAR</name>
<accession>A0ABR1IQ45</accession>
<gene>
    <name evidence="2" type="ORF">VKT23_018174</name>
</gene>
<dbReference type="Proteomes" id="UP001498398">
    <property type="component" value="Unassembled WGS sequence"/>
</dbReference>
<feature type="region of interest" description="Disordered" evidence="1">
    <location>
        <begin position="40"/>
        <end position="64"/>
    </location>
</feature>
<sequence>MDSDFDQDLARVKALSLATNNGNLDNDMDEEFQAQLRQAIESRATPPPPDTSTMQTTTSTSYFL</sequence>
<comment type="caution">
    <text evidence="2">The sequence shown here is derived from an EMBL/GenBank/DDBJ whole genome shotgun (WGS) entry which is preliminary data.</text>
</comment>